<organism evidence="1 2">
    <name type="scientific">Microctonus aethiopoides</name>
    <dbReference type="NCBI Taxonomy" id="144406"/>
    <lineage>
        <taxon>Eukaryota</taxon>
        <taxon>Metazoa</taxon>
        <taxon>Ecdysozoa</taxon>
        <taxon>Arthropoda</taxon>
        <taxon>Hexapoda</taxon>
        <taxon>Insecta</taxon>
        <taxon>Pterygota</taxon>
        <taxon>Neoptera</taxon>
        <taxon>Endopterygota</taxon>
        <taxon>Hymenoptera</taxon>
        <taxon>Apocrita</taxon>
        <taxon>Ichneumonoidea</taxon>
        <taxon>Braconidae</taxon>
        <taxon>Euphorinae</taxon>
        <taxon>Microctonus</taxon>
    </lineage>
</organism>
<comment type="caution">
    <text evidence="1">The sequence shown here is derived from an EMBL/GenBank/DDBJ whole genome shotgun (WGS) entry which is preliminary data.</text>
</comment>
<evidence type="ECO:0000313" key="1">
    <source>
        <dbReference type="EMBL" id="KAK0160291.1"/>
    </source>
</evidence>
<evidence type="ECO:0000313" key="2">
    <source>
        <dbReference type="Proteomes" id="UP001168990"/>
    </source>
</evidence>
<dbReference type="EMBL" id="JAQQBS010001423">
    <property type="protein sequence ID" value="KAK0160291.1"/>
    <property type="molecule type" value="Genomic_DNA"/>
</dbReference>
<accession>A0AA39F0T3</accession>
<gene>
    <name evidence="1" type="ORF">PV328_007719</name>
</gene>
<dbReference type="AlphaFoldDB" id="A0AA39F0T3"/>
<name>A0AA39F0T3_9HYME</name>
<protein>
    <submittedName>
        <fullName evidence="1">Uncharacterized protein</fullName>
    </submittedName>
</protein>
<proteinExistence type="predicted"/>
<reference evidence="1" key="1">
    <citation type="journal article" date="2023" name="bioRxiv">
        <title>Scaffold-level genome assemblies of two parasitoid biocontrol wasps reveal the parthenogenesis mechanism and an associated novel virus.</title>
        <authorList>
            <person name="Inwood S."/>
            <person name="Skelly J."/>
            <person name="Guhlin J."/>
            <person name="Harrop T."/>
            <person name="Goldson S."/>
            <person name="Dearden P."/>
        </authorList>
    </citation>
    <scope>NUCLEOTIDE SEQUENCE</scope>
    <source>
        <strain evidence="1">Irish</strain>
        <tissue evidence="1">Whole body</tissue>
    </source>
</reference>
<keyword evidence="2" id="KW-1185">Reference proteome</keyword>
<sequence>MEVMFSTNNPVQPVKGSANGIIDGKHFNRCKRIHPLLSGALQVLHFNQFFSTYNADNDILIEGLQYFEDNPSQETEYFELRPSLQVVVNDYDAYCKATLSGDHGKTAQFFMQGAFGVKRTSANFSRSPVDLTLEQTINADAANRLTGILVISQIQYLLGKDGQ</sequence>
<dbReference type="Proteomes" id="UP001168990">
    <property type="component" value="Unassembled WGS sequence"/>
</dbReference>
<reference evidence="1" key="2">
    <citation type="submission" date="2023-03" db="EMBL/GenBank/DDBJ databases">
        <authorList>
            <person name="Inwood S.N."/>
            <person name="Skelly J.G."/>
            <person name="Guhlin J."/>
            <person name="Harrop T.W.R."/>
            <person name="Goldson S.G."/>
            <person name="Dearden P.K."/>
        </authorList>
    </citation>
    <scope>NUCLEOTIDE SEQUENCE</scope>
    <source>
        <strain evidence="1">Irish</strain>
        <tissue evidence="1">Whole body</tissue>
    </source>
</reference>